<dbReference type="PANTHER" id="PTHR19876:SF71">
    <property type="entry name" value="COATOMER SUBUNIT BETA"/>
    <property type="match status" value="1"/>
</dbReference>
<evidence type="ECO:0000313" key="18">
    <source>
        <dbReference type="EMBL" id="MCD7453390.1"/>
    </source>
</evidence>
<name>A0ABS8S2U2_DATST</name>
<accession>A0ABS8S2U2</accession>
<dbReference type="SUPFAM" id="SSF50978">
    <property type="entry name" value="WD40 repeat-like"/>
    <property type="match status" value="2"/>
</dbReference>
<gene>
    <name evidence="18" type="ORF">HAX54_020805</name>
</gene>
<evidence type="ECO:0000256" key="8">
    <source>
        <dbReference type="ARBA" id="ARBA00022892"/>
    </source>
</evidence>
<feature type="repeat" description="WD" evidence="14">
    <location>
        <begin position="584"/>
        <end position="625"/>
    </location>
</feature>
<feature type="repeat" description="WD" evidence="14">
    <location>
        <begin position="225"/>
        <end position="266"/>
    </location>
</feature>
<evidence type="ECO:0000256" key="6">
    <source>
        <dbReference type="ARBA" id="ARBA00022574"/>
    </source>
</evidence>
<dbReference type="Pfam" id="PF23953">
    <property type="entry name" value="TPR_COPA_B"/>
    <property type="match status" value="1"/>
</dbReference>
<evidence type="ECO:0000256" key="5">
    <source>
        <dbReference type="ARBA" id="ARBA00022490"/>
    </source>
</evidence>
<organism evidence="18 19">
    <name type="scientific">Datura stramonium</name>
    <name type="common">Jimsonweed</name>
    <name type="synonym">Common thornapple</name>
    <dbReference type="NCBI Taxonomy" id="4076"/>
    <lineage>
        <taxon>Eukaryota</taxon>
        <taxon>Viridiplantae</taxon>
        <taxon>Streptophyta</taxon>
        <taxon>Embryophyta</taxon>
        <taxon>Tracheophyta</taxon>
        <taxon>Spermatophyta</taxon>
        <taxon>Magnoliopsida</taxon>
        <taxon>eudicotyledons</taxon>
        <taxon>Gunneridae</taxon>
        <taxon>Pentapetalae</taxon>
        <taxon>asterids</taxon>
        <taxon>lamiids</taxon>
        <taxon>Solanales</taxon>
        <taxon>Solanaceae</taxon>
        <taxon>Solanoideae</taxon>
        <taxon>Datureae</taxon>
        <taxon>Datura</taxon>
    </lineage>
</organism>
<evidence type="ECO:0000256" key="9">
    <source>
        <dbReference type="ARBA" id="ARBA00022927"/>
    </source>
</evidence>
<dbReference type="Gene3D" id="2.130.10.10">
    <property type="entry name" value="YVTN repeat-like/Quinoprotein amine dehydrogenase"/>
    <property type="match status" value="2"/>
</dbReference>
<dbReference type="InterPro" id="IPR036322">
    <property type="entry name" value="WD40_repeat_dom_sf"/>
</dbReference>
<dbReference type="InterPro" id="IPR050844">
    <property type="entry name" value="Coatomer_complex_subunit"/>
</dbReference>
<evidence type="ECO:0000256" key="14">
    <source>
        <dbReference type="PROSITE-ProRule" id="PRU00221"/>
    </source>
</evidence>
<evidence type="ECO:0000259" key="17">
    <source>
        <dbReference type="Pfam" id="PF23953"/>
    </source>
</evidence>
<dbReference type="PROSITE" id="PS50294">
    <property type="entry name" value="WD_REPEATS_REGION"/>
    <property type="match status" value="8"/>
</dbReference>
<dbReference type="Pfam" id="PF04053">
    <property type="entry name" value="B-prop_COPA_B_2nd"/>
    <property type="match status" value="1"/>
</dbReference>
<dbReference type="SMART" id="SM00320">
    <property type="entry name" value="WD40"/>
    <property type="match status" value="12"/>
</dbReference>
<dbReference type="InterPro" id="IPR056176">
    <property type="entry name" value="TPR_COPA_B"/>
</dbReference>
<evidence type="ECO:0000313" key="19">
    <source>
        <dbReference type="Proteomes" id="UP000823775"/>
    </source>
</evidence>
<dbReference type="EMBL" id="JACEIK010000250">
    <property type="protein sequence ID" value="MCD7453390.1"/>
    <property type="molecule type" value="Genomic_DNA"/>
</dbReference>
<keyword evidence="4" id="KW-0813">Transport</keyword>
<keyword evidence="5" id="KW-0963">Cytoplasm</keyword>
<dbReference type="Pfam" id="PF00400">
    <property type="entry name" value="WD40"/>
    <property type="match status" value="9"/>
</dbReference>
<evidence type="ECO:0000256" key="12">
    <source>
        <dbReference type="ARBA" id="ARBA00023329"/>
    </source>
</evidence>
<keyword evidence="6 14" id="KW-0853">WD repeat</keyword>
<feature type="repeat" description="WD" evidence="14">
    <location>
        <begin position="497"/>
        <end position="539"/>
    </location>
</feature>
<protein>
    <submittedName>
        <fullName evidence="18">Uncharacterized protein</fullName>
    </submittedName>
</protein>
<dbReference type="InterPro" id="IPR006692">
    <property type="entry name" value="Beta-prop_COPA/B_2nd"/>
</dbReference>
<comment type="subunit">
    <text evidence="3">Oligomeric complex that consists of at least the alpha, beta, beta', gamma, delta, epsilon and zeta subunits.</text>
</comment>
<feature type="repeat" description="WD" evidence="14">
    <location>
        <begin position="540"/>
        <end position="583"/>
    </location>
</feature>
<keyword evidence="8" id="KW-0931">ER-Golgi transport</keyword>
<evidence type="ECO:0000256" key="15">
    <source>
        <dbReference type="SAM" id="MobiDB-lite"/>
    </source>
</evidence>
<keyword evidence="11" id="KW-0472">Membrane</keyword>
<feature type="domain" description="COPA/B second beta-propeller" evidence="16">
    <location>
        <begin position="678"/>
        <end position="937"/>
    </location>
</feature>
<evidence type="ECO:0000259" key="16">
    <source>
        <dbReference type="Pfam" id="PF04053"/>
    </source>
</evidence>
<comment type="function">
    <text evidence="13">The coatomer is a cytosolic protein complex that binds to dilysine motifs and reversibly associates with Golgi non-clathrin-coated vesicles, which further mediate biosynthetic protein transport from the ER, via the Golgi up to the trans Golgi network. Coatomer complex is required for budding from Golgi membranes, and is essential for the retrograde Golgi-to-ER transport of dilysine-tagged proteins.</text>
</comment>
<proteinExistence type="predicted"/>
<dbReference type="PROSITE" id="PS50082">
    <property type="entry name" value="WD_REPEATS_2"/>
    <property type="match status" value="8"/>
</dbReference>
<evidence type="ECO:0000256" key="1">
    <source>
        <dbReference type="ARBA" id="ARBA00004156"/>
    </source>
</evidence>
<dbReference type="CDD" id="cd00200">
    <property type="entry name" value="WD40"/>
    <property type="match status" value="2"/>
</dbReference>
<evidence type="ECO:0000256" key="4">
    <source>
        <dbReference type="ARBA" id="ARBA00022448"/>
    </source>
</evidence>
<feature type="domain" description="COPA/B TPR" evidence="17">
    <location>
        <begin position="954"/>
        <end position="1134"/>
    </location>
</feature>
<keyword evidence="7" id="KW-0677">Repeat</keyword>
<dbReference type="Proteomes" id="UP000823775">
    <property type="component" value="Unassembled WGS sequence"/>
</dbReference>
<evidence type="ECO:0000256" key="2">
    <source>
        <dbReference type="ARBA" id="ARBA00004255"/>
    </source>
</evidence>
<comment type="caution">
    <text evidence="18">The sequence shown here is derived from an EMBL/GenBank/DDBJ whole genome shotgun (WGS) entry which is preliminary data.</text>
</comment>
<dbReference type="PANTHER" id="PTHR19876">
    <property type="entry name" value="COATOMER"/>
    <property type="match status" value="1"/>
</dbReference>
<evidence type="ECO:0000256" key="7">
    <source>
        <dbReference type="ARBA" id="ARBA00022737"/>
    </source>
</evidence>
<feature type="repeat" description="WD" evidence="14">
    <location>
        <begin position="138"/>
        <end position="180"/>
    </location>
</feature>
<feature type="compositionally biased region" description="Acidic residues" evidence="15">
    <location>
        <begin position="1207"/>
        <end position="1240"/>
    </location>
</feature>
<sequence length="1271" mass="143853">MSSVIEIEKKYVQRSERVKSLEIHPTDPWILVSLYIGTVQIWNYQSQTAEKNYQVSQSPVRSAKFIAREKSIVAGADDHFIRVYNYTTEEKTKEFKAHDDFIRSLAVHPTLPYVLSGSDDMVIKLWDWEKDWACTRIFKGHNHYVMQVAFNPKENLTFSSVSLDCTMKMWNLSSLDPIIQLEAHSKGINCVDFLSCFDKQYLITGSDDHTAKVWDFQTQTCVQILEGHKNNISALAVHPVLPALFTGSEDGTFSVWDATNYRLLNTHTSELGRVWTIGFARLEGSHMLILGCDEGMIMGKIGLRCYTSKTSSTNFLSLDLPSPFSQCAVLIRQFDLTRISGGTSITKSLILFLFRRVFIFVAENGESRKLAQRSERVKCVDLHPTEPWILSSLYSGTVCIWNYQTQTMAKSFEVTELPVRSAKFIARKQWVVAGADDMYIRVYNYNTMDKVKVFEAHTDYIRCVAVHPNLPYVLSSSDDMLIKLWDWEKGWLCTQIFEGHSHYVMQVTFNPKDTNTFASASLDRTIKIWNLGSPEPNFTLDAHLKGVNCVDYFTGGDKPYLITGSDDHTAKVWDYQTKSCVQTLEGHTHNVSAVCFHPELPIIITGSEDGTVRIWHATTYRLENTLNYGLERVWAVGYMRSSRRVVIGYDEGTIMVKIGREVPVASMDNSGKIIWAKHNEVQTVNIKSVGADYEVTDGERLPLAVKELGTCDLYPQSLKHNPNGRFVVVCGDGEYIIYTALAWRNRSFGSALEFVWSSDGEYAVRESTSRIKIFSKNFQEKKSIRPTFSAERIYGGTLLAMCSNDFICFYDWADCRLIRRIDVNVKNLYWADSGDLVAITSDASFYILKYNRDVVSAHLDSGRSVDEQGVEEAFELLYEINERVRTGIWVGDCFIYNNSSWRLNYCVGGEVTTMFHLDRPMYLLGYLANQSRVFLIDKEFNVIGYTLLLSLIEYKTLVMRGDWDRANEVLPSIPKEHHNSVAHFLESRGMVEEALEVATEPDYRFDLAIQLGKLDIAKDIAVVAQSESKWKQLGELAMSAGMLEMAGECLRCANDLSGLLLLYSSLGDAEGITELANFAKEQGKNNVTFLCMFLLGKVEECIQLLVDSNRIPEAAFMARSYLPSKVSEIVAIWKKDLSKVNQKAAEALADPEEYPNLFEHWQVACAVESRVAEERGGYPPATEYVNRADRSTNNLVEAFSNVRMDEEPLENGDMDNEAAEQSGDEVQELGQDDAQNEGQEEAVVVDADSADGEVLVDGTEADEEWVLTPRH</sequence>
<keyword evidence="19" id="KW-1185">Reference proteome</keyword>
<dbReference type="PRINTS" id="PR00320">
    <property type="entry name" value="GPROTEINBRPT"/>
</dbReference>
<evidence type="ECO:0000256" key="11">
    <source>
        <dbReference type="ARBA" id="ARBA00023136"/>
    </source>
</evidence>
<dbReference type="SUPFAM" id="SSF101898">
    <property type="entry name" value="NHL repeat"/>
    <property type="match status" value="1"/>
</dbReference>
<dbReference type="InterPro" id="IPR020472">
    <property type="entry name" value="WD40_PAC1"/>
</dbReference>
<keyword evidence="12" id="KW-0968">Cytoplasmic vesicle</keyword>
<dbReference type="InterPro" id="IPR001680">
    <property type="entry name" value="WD40_rpt"/>
</dbReference>
<comment type="subcellular location">
    <subcellularLocation>
        <location evidence="1">Cytoplasmic vesicle membrane</location>
    </subcellularLocation>
    <subcellularLocation>
        <location evidence="2">Golgi apparatus membrane</location>
        <topology evidence="2">Peripheral membrane protein</topology>
        <orientation evidence="2">Cytoplasmic side</orientation>
    </subcellularLocation>
</comment>
<dbReference type="Gene3D" id="1.25.40.470">
    <property type="match status" value="1"/>
</dbReference>
<keyword evidence="9" id="KW-0653">Protein transport</keyword>
<feature type="region of interest" description="Disordered" evidence="15">
    <location>
        <begin position="1204"/>
        <end position="1240"/>
    </location>
</feature>
<keyword evidence="10" id="KW-0333">Golgi apparatus</keyword>
<feature type="repeat" description="WD" evidence="14">
    <location>
        <begin position="181"/>
        <end position="224"/>
    </location>
</feature>
<feature type="repeat" description="WD" evidence="14">
    <location>
        <begin position="95"/>
        <end position="127"/>
    </location>
</feature>
<evidence type="ECO:0000256" key="3">
    <source>
        <dbReference type="ARBA" id="ARBA00011775"/>
    </source>
</evidence>
<feature type="repeat" description="WD" evidence="14">
    <location>
        <begin position="454"/>
        <end position="486"/>
    </location>
</feature>
<evidence type="ECO:0000256" key="13">
    <source>
        <dbReference type="ARBA" id="ARBA00025536"/>
    </source>
</evidence>
<reference evidence="18 19" key="1">
    <citation type="journal article" date="2021" name="BMC Genomics">
        <title>Datura genome reveals duplications of psychoactive alkaloid biosynthetic genes and high mutation rate following tissue culture.</title>
        <authorList>
            <person name="Rajewski A."/>
            <person name="Carter-House D."/>
            <person name="Stajich J."/>
            <person name="Litt A."/>
        </authorList>
    </citation>
    <scope>NUCLEOTIDE SEQUENCE [LARGE SCALE GENOMIC DNA]</scope>
    <source>
        <strain evidence="18">AR-01</strain>
    </source>
</reference>
<evidence type="ECO:0000256" key="10">
    <source>
        <dbReference type="ARBA" id="ARBA00023034"/>
    </source>
</evidence>
<dbReference type="InterPro" id="IPR019775">
    <property type="entry name" value="WD40_repeat_CS"/>
</dbReference>
<dbReference type="InterPro" id="IPR015943">
    <property type="entry name" value="WD40/YVTN_repeat-like_dom_sf"/>
</dbReference>
<dbReference type="PROSITE" id="PS00678">
    <property type="entry name" value="WD_REPEATS_1"/>
    <property type="match status" value="1"/>
</dbReference>
<dbReference type="CDD" id="cd22947">
    <property type="entry name" value="Coatomer_WDAD_beta-like"/>
    <property type="match status" value="1"/>
</dbReference>